<comment type="caution">
    <text evidence="2">The sequence shown here is derived from an EMBL/GenBank/DDBJ whole genome shotgun (WGS) entry which is preliminary data.</text>
</comment>
<keyword evidence="3" id="KW-1185">Reference proteome</keyword>
<evidence type="ECO:0000313" key="3">
    <source>
        <dbReference type="Proteomes" id="UP000608594"/>
    </source>
</evidence>
<keyword evidence="1" id="KW-1133">Transmembrane helix</keyword>
<proteinExistence type="predicted"/>
<organism evidence="2 3">
    <name type="scientific">Paracoccus amoyensis</name>
    <dbReference type="NCBI Taxonomy" id="2760093"/>
    <lineage>
        <taxon>Bacteria</taxon>
        <taxon>Pseudomonadati</taxon>
        <taxon>Pseudomonadota</taxon>
        <taxon>Alphaproteobacteria</taxon>
        <taxon>Rhodobacterales</taxon>
        <taxon>Paracoccaceae</taxon>
        <taxon>Paracoccus</taxon>
    </lineage>
</organism>
<name>A0A926GE86_9RHOB</name>
<keyword evidence="1" id="KW-0472">Membrane</keyword>
<reference evidence="2" key="1">
    <citation type="submission" date="2020-08" db="EMBL/GenBank/DDBJ databases">
        <title>Paracoccus amoyensis sp. nov., isolated from the surface seawater at coast of Xiamen, Fujian.</title>
        <authorList>
            <person name="Lyu L."/>
        </authorList>
    </citation>
    <scope>NUCLEOTIDE SEQUENCE</scope>
    <source>
        <strain evidence="2">11-3</strain>
    </source>
</reference>
<dbReference type="AlphaFoldDB" id="A0A926GE86"/>
<feature type="transmembrane region" description="Helical" evidence="1">
    <location>
        <begin position="6"/>
        <end position="24"/>
    </location>
</feature>
<sequence length="64" mass="7161">MIWWIAAYYLGAVLSLIALAIFAYRNGCILGFGAMIAVGVWPLFWPVIIFQSLIDPDEDQGGRR</sequence>
<keyword evidence="1" id="KW-0812">Transmembrane</keyword>
<gene>
    <name evidence="2" type="ORF">H4P12_08275</name>
</gene>
<accession>A0A926GE86</accession>
<feature type="transmembrane region" description="Helical" evidence="1">
    <location>
        <begin position="31"/>
        <end position="54"/>
    </location>
</feature>
<evidence type="ECO:0000313" key="2">
    <source>
        <dbReference type="EMBL" id="MBC9246707.1"/>
    </source>
</evidence>
<evidence type="ECO:0000256" key="1">
    <source>
        <dbReference type="SAM" id="Phobius"/>
    </source>
</evidence>
<dbReference type="EMBL" id="JACOQL010000002">
    <property type="protein sequence ID" value="MBC9246707.1"/>
    <property type="molecule type" value="Genomic_DNA"/>
</dbReference>
<dbReference type="RefSeq" id="WP_187793165.1">
    <property type="nucleotide sequence ID" value="NZ_JACOQL010000002.1"/>
</dbReference>
<protein>
    <submittedName>
        <fullName evidence="2">Uncharacterized protein</fullName>
    </submittedName>
</protein>
<dbReference type="Proteomes" id="UP000608594">
    <property type="component" value="Unassembled WGS sequence"/>
</dbReference>